<dbReference type="AlphaFoldDB" id="A0A4Q0I2T4"/>
<dbReference type="InterPro" id="IPR043129">
    <property type="entry name" value="ATPase_NBD"/>
</dbReference>
<dbReference type="Pfam" id="PF00814">
    <property type="entry name" value="TsaD"/>
    <property type="match status" value="1"/>
</dbReference>
<dbReference type="CDD" id="cd24032">
    <property type="entry name" value="ASKHA_NBD_TsaB"/>
    <property type="match status" value="1"/>
</dbReference>
<dbReference type="Proteomes" id="UP000289166">
    <property type="component" value="Unassembled WGS sequence"/>
</dbReference>
<evidence type="ECO:0000259" key="1">
    <source>
        <dbReference type="Pfam" id="PF00814"/>
    </source>
</evidence>
<dbReference type="PANTHER" id="PTHR11735">
    <property type="entry name" value="TRNA N6-ADENOSINE THREONYLCARBAMOYLTRANSFERASE"/>
    <property type="match status" value="1"/>
</dbReference>
<dbReference type="EMBL" id="RLII01000016">
    <property type="protein sequence ID" value="RXE58550.1"/>
    <property type="molecule type" value="Genomic_DNA"/>
</dbReference>
<accession>A0A4Q0I2T4</accession>
<dbReference type="RefSeq" id="WP_128706175.1">
    <property type="nucleotide sequence ID" value="NZ_RLII01000016.1"/>
</dbReference>
<proteinExistence type="predicted"/>
<dbReference type="NCBIfam" id="TIGR03725">
    <property type="entry name" value="T6A_YeaZ"/>
    <property type="match status" value="1"/>
</dbReference>
<dbReference type="SUPFAM" id="SSF53067">
    <property type="entry name" value="Actin-like ATPase domain"/>
    <property type="match status" value="2"/>
</dbReference>
<dbReference type="GO" id="GO:0002949">
    <property type="term" value="P:tRNA threonylcarbamoyladenosine modification"/>
    <property type="evidence" value="ECO:0007669"/>
    <property type="project" value="InterPro"/>
</dbReference>
<dbReference type="OrthoDB" id="9784166at2"/>
<sequence>MKILALDTSALVAAVAVMEDDRLLGEYMLNHRKTHSQQLIAMIKEVLGSLELAPKDIDVFAASTGPGSFTGLRIGVTTIKAMAYATGKPVVSVPTLDAIAYNIPMNSFAICPVMDARNNQVYTALYDWNENAQKRITEYMGIPVSELVELIKGMGKKVIFAGDAAKMHEEYFKKELGDDCMIAPGNLLLQRASSVAHIAYLKAVDNEVESSFDMVPFYLRKSQAEREYEKKLCKGC</sequence>
<dbReference type="Gene3D" id="3.30.420.40">
    <property type="match status" value="2"/>
</dbReference>
<protein>
    <submittedName>
        <fullName evidence="2">tRNA (Adenosine(37)-N6)-threonylcarbamoyltransferase complex dimerization subunit type 1 TsaB</fullName>
    </submittedName>
</protein>
<keyword evidence="2" id="KW-0808">Transferase</keyword>
<evidence type="ECO:0000313" key="2">
    <source>
        <dbReference type="EMBL" id="RXE58550.1"/>
    </source>
</evidence>
<dbReference type="InterPro" id="IPR022496">
    <property type="entry name" value="T6A_TsaB"/>
</dbReference>
<name>A0A4Q0I2T4_9FIRM</name>
<reference evidence="3" key="1">
    <citation type="submission" date="2018-11" db="EMBL/GenBank/DDBJ databases">
        <title>Genome sequencing of a novel mesophilic and cellulolytic organism within the genus Hungateiclostridium.</title>
        <authorList>
            <person name="Rettenmaier R."/>
            <person name="Liebl W."/>
            <person name="Zverlov V."/>
        </authorList>
    </citation>
    <scope>NUCLEOTIDE SEQUENCE [LARGE SCALE GENOMIC DNA]</scope>
    <source>
        <strain evidence="3">N2K1</strain>
    </source>
</reference>
<dbReference type="PANTHER" id="PTHR11735:SF11">
    <property type="entry name" value="TRNA THREONYLCARBAMOYLADENOSINE BIOSYNTHESIS PROTEIN TSAB"/>
    <property type="match status" value="1"/>
</dbReference>
<comment type="caution">
    <text evidence="2">The sequence shown here is derived from an EMBL/GenBank/DDBJ whole genome shotgun (WGS) entry which is preliminary data.</text>
</comment>
<dbReference type="InterPro" id="IPR000905">
    <property type="entry name" value="Gcp-like_dom"/>
</dbReference>
<dbReference type="GO" id="GO:0016740">
    <property type="term" value="F:transferase activity"/>
    <property type="evidence" value="ECO:0007669"/>
    <property type="project" value="UniProtKB-KW"/>
</dbReference>
<organism evidence="2 3">
    <name type="scientific">Acetivibrio mesophilus</name>
    <dbReference type="NCBI Taxonomy" id="2487273"/>
    <lineage>
        <taxon>Bacteria</taxon>
        <taxon>Bacillati</taxon>
        <taxon>Bacillota</taxon>
        <taxon>Clostridia</taxon>
        <taxon>Eubacteriales</taxon>
        <taxon>Oscillospiraceae</taxon>
        <taxon>Acetivibrio</taxon>
    </lineage>
</organism>
<dbReference type="GO" id="GO:0005829">
    <property type="term" value="C:cytosol"/>
    <property type="evidence" value="ECO:0007669"/>
    <property type="project" value="TreeGrafter"/>
</dbReference>
<feature type="domain" description="Gcp-like" evidence="1">
    <location>
        <begin position="33"/>
        <end position="227"/>
    </location>
</feature>
<keyword evidence="3" id="KW-1185">Reference proteome</keyword>
<gene>
    <name evidence="2" type="primary">tsaB</name>
    <name evidence="2" type="ORF">EFD62_11705</name>
</gene>
<evidence type="ECO:0000313" key="3">
    <source>
        <dbReference type="Proteomes" id="UP000289166"/>
    </source>
</evidence>